<evidence type="ECO:0000313" key="9">
    <source>
        <dbReference type="EMBL" id="CAB4820249.1"/>
    </source>
</evidence>
<dbReference type="EMBL" id="CAEZWZ010000007">
    <property type="protein sequence ID" value="CAB4663829.1"/>
    <property type="molecule type" value="Genomic_DNA"/>
</dbReference>
<evidence type="ECO:0000256" key="5">
    <source>
        <dbReference type="ARBA" id="ARBA00022801"/>
    </source>
</evidence>
<dbReference type="InterPro" id="IPR009614">
    <property type="entry name" value="YoeB_toxin"/>
</dbReference>
<name>A0A6J6BDM2_9ZZZZ</name>
<comment type="similarity">
    <text evidence="1">Belongs to the YoeB family.</text>
</comment>
<sequence length="91" mass="10642">MPALTSIFFTHQAIADLEYWGKHNPDRLVKIGQLIDDAMKNPRKGIGLPKPLKYSLEGLWSRRITLEHRLVYSFDKTTLNIIQARHHYEDL</sequence>
<dbReference type="Gene3D" id="3.30.2310.20">
    <property type="entry name" value="RelE-like"/>
    <property type="match status" value="1"/>
</dbReference>
<dbReference type="Pfam" id="PF06769">
    <property type="entry name" value="YoeB_toxin"/>
    <property type="match status" value="1"/>
</dbReference>
<evidence type="ECO:0000256" key="6">
    <source>
        <dbReference type="ARBA" id="ARBA00030388"/>
    </source>
</evidence>
<evidence type="ECO:0000313" key="8">
    <source>
        <dbReference type="EMBL" id="CAB4663829.1"/>
    </source>
</evidence>
<dbReference type="AlphaFoldDB" id="A0A6J6BDM2"/>
<keyword evidence="5" id="KW-0378">Hydrolase</keyword>
<dbReference type="InterPro" id="IPR035093">
    <property type="entry name" value="RelE/ParE_toxin_dom_sf"/>
</dbReference>
<accession>A0A6J6BDM2</accession>
<evidence type="ECO:0000313" key="7">
    <source>
        <dbReference type="EMBL" id="CAB4536996.1"/>
    </source>
</evidence>
<evidence type="ECO:0000313" key="10">
    <source>
        <dbReference type="EMBL" id="CAB4992849.1"/>
    </source>
</evidence>
<keyword evidence="3" id="KW-0540">Nuclease</keyword>
<evidence type="ECO:0000256" key="1">
    <source>
        <dbReference type="ARBA" id="ARBA00008172"/>
    </source>
</evidence>
<reference evidence="7" key="1">
    <citation type="submission" date="2020-05" db="EMBL/GenBank/DDBJ databases">
        <authorList>
            <person name="Chiriac C."/>
            <person name="Salcher M."/>
            <person name="Ghai R."/>
            <person name="Kavagutti S V."/>
        </authorList>
    </citation>
    <scope>NUCLEOTIDE SEQUENCE</scope>
</reference>
<dbReference type="GO" id="GO:0004519">
    <property type="term" value="F:endonuclease activity"/>
    <property type="evidence" value="ECO:0007669"/>
    <property type="project" value="UniProtKB-KW"/>
</dbReference>
<gene>
    <name evidence="7" type="ORF">UFOPK1438_00274</name>
    <name evidence="8" type="ORF">UFOPK2329_00115</name>
    <name evidence="9" type="ORF">UFOPK3166_00313</name>
    <name evidence="10" type="ORF">UFOPK4035_00295</name>
</gene>
<dbReference type="PANTHER" id="PTHR38039:SF1">
    <property type="entry name" value="TOXIN YOEB"/>
    <property type="match status" value="1"/>
</dbReference>
<dbReference type="PANTHER" id="PTHR38039">
    <property type="entry name" value="TOXIN YOEB"/>
    <property type="match status" value="1"/>
</dbReference>
<dbReference type="SUPFAM" id="SSF143011">
    <property type="entry name" value="RelE-like"/>
    <property type="match status" value="1"/>
</dbReference>
<evidence type="ECO:0000256" key="3">
    <source>
        <dbReference type="ARBA" id="ARBA00022722"/>
    </source>
</evidence>
<dbReference type="GO" id="GO:0006401">
    <property type="term" value="P:RNA catabolic process"/>
    <property type="evidence" value="ECO:0007669"/>
    <property type="project" value="InterPro"/>
</dbReference>
<organism evidence="7">
    <name type="scientific">freshwater metagenome</name>
    <dbReference type="NCBI Taxonomy" id="449393"/>
    <lineage>
        <taxon>unclassified sequences</taxon>
        <taxon>metagenomes</taxon>
        <taxon>ecological metagenomes</taxon>
    </lineage>
</organism>
<dbReference type="NCBIfam" id="TIGR02116">
    <property type="entry name" value="toxin_Txe_YoeB"/>
    <property type="match status" value="1"/>
</dbReference>
<dbReference type="EMBL" id="CAEZSM010000021">
    <property type="protein sequence ID" value="CAB4536996.1"/>
    <property type="molecule type" value="Genomic_DNA"/>
</dbReference>
<keyword evidence="4" id="KW-0255">Endonuclease</keyword>
<dbReference type="GO" id="GO:0016787">
    <property type="term" value="F:hydrolase activity"/>
    <property type="evidence" value="ECO:0007669"/>
    <property type="project" value="UniProtKB-KW"/>
</dbReference>
<protein>
    <recommendedName>
        <fullName evidence="6">Putative mRNA interferase YoeB</fullName>
    </recommendedName>
</protein>
<evidence type="ECO:0000256" key="4">
    <source>
        <dbReference type="ARBA" id="ARBA00022759"/>
    </source>
</evidence>
<evidence type="ECO:0000256" key="2">
    <source>
        <dbReference type="ARBA" id="ARBA00022649"/>
    </source>
</evidence>
<dbReference type="EMBL" id="CAFBOX010000030">
    <property type="protein sequence ID" value="CAB4992849.1"/>
    <property type="molecule type" value="Genomic_DNA"/>
</dbReference>
<dbReference type="EMBL" id="CAFABD010000030">
    <property type="protein sequence ID" value="CAB4820249.1"/>
    <property type="molecule type" value="Genomic_DNA"/>
</dbReference>
<proteinExistence type="inferred from homology"/>
<dbReference type="GO" id="GO:0045892">
    <property type="term" value="P:negative regulation of DNA-templated transcription"/>
    <property type="evidence" value="ECO:0007669"/>
    <property type="project" value="TreeGrafter"/>
</dbReference>
<keyword evidence="2" id="KW-1277">Toxin-antitoxin system</keyword>